<dbReference type="AlphaFoldDB" id="A0ABD2MLE8"/>
<dbReference type="SMART" id="SM00293">
    <property type="entry name" value="PWWP"/>
    <property type="match status" value="1"/>
</dbReference>
<dbReference type="InterPro" id="IPR000313">
    <property type="entry name" value="PWWP_dom"/>
</dbReference>
<gene>
    <name evidence="3" type="ORF">HHI36_011294</name>
</gene>
<proteinExistence type="predicted"/>
<dbReference type="CDD" id="cd05836">
    <property type="entry name" value="PWWP_GLYR1"/>
    <property type="match status" value="1"/>
</dbReference>
<evidence type="ECO:0000313" key="4">
    <source>
        <dbReference type="Proteomes" id="UP001516400"/>
    </source>
</evidence>
<dbReference type="SUPFAM" id="SSF63748">
    <property type="entry name" value="Tudor/PWWP/MBT"/>
    <property type="match status" value="1"/>
</dbReference>
<evidence type="ECO:0000256" key="1">
    <source>
        <dbReference type="SAM" id="MobiDB-lite"/>
    </source>
</evidence>
<feature type="domain" description="PWWP" evidence="2">
    <location>
        <begin position="7"/>
        <end position="65"/>
    </location>
</feature>
<organism evidence="3 4">
    <name type="scientific">Cryptolaemus montrouzieri</name>
    <dbReference type="NCBI Taxonomy" id="559131"/>
    <lineage>
        <taxon>Eukaryota</taxon>
        <taxon>Metazoa</taxon>
        <taxon>Ecdysozoa</taxon>
        <taxon>Arthropoda</taxon>
        <taxon>Hexapoda</taxon>
        <taxon>Insecta</taxon>
        <taxon>Pterygota</taxon>
        <taxon>Neoptera</taxon>
        <taxon>Endopterygota</taxon>
        <taxon>Coleoptera</taxon>
        <taxon>Polyphaga</taxon>
        <taxon>Cucujiformia</taxon>
        <taxon>Coccinelloidea</taxon>
        <taxon>Coccinellidae</taxon>
        <taxon>Scymninae</taxon>
        <taxon>Scymnini</taxon>
        <taxon>Cryptolaemus</taxon>
    </lineage>
</organism>
<dbReference type="PROSITE" id="PS50812">
    <property type="entry name" value="PWWP"/>
    <property type="match status" value="1"/>
</dbReference>
<comment type="caution">
    <text evidence="3">The sequence shown here is derived from an EMBL/GenBank/DDBJ whole genome shotgun (WGS) entry which is preliminary data.</text>
</comment>
<dbReference type="EMBL" id="JABFTP020000001">
    <property type="protein sequence ID" value="KAL3267155.1"/>
    <property type="molecule type" value="Genomic_DNA"/>
</dbReference>
<dbReference type="PANTHER" id="PTHR12550:SF70">
    <property type="entry name" value="JIL-1 ANCHORING AND STABILIZING PROTEIN, ISOFORM A"/>
    <property type="match status" value="1"/>
</dbReference>
<dbReference type="PANTHER" id="PTHR12550">
    <property type="entry name" value="HEPATOMA-DERIVED GROWTH FACTOR-RELATED"/>
    <property type="match status" value="1"/>
</dbReference>
<keyword evidence="4" id="KW-1185">Reference proteome</keyword>
<sequence length="124" mass="14756">MSDKFEIGDLVWAKLKGYPPWPARVVKPSPTTKKPSKKNMRWIYFFGSENYAWIEPDQIKPYYEYKEQLSNAKYSSFKQAMEKIEEYIDKKKADPTYELDMPEVKKKKTETDDATPKKVSWQDN</sequence>
<evidence type="ECO:0000259" key="2">
    <source>
        <dbReference type="PROSITE" id="PS50812"/>
    </source>
</evidence>
<feature type="region of interest" description="Disordered" evidence="1">
    <location>
        <begin position="103"/>
        <end position="124"/>
    </location>
</feature>
<dbReference type="Gene3D" id="2.30.30.140">
    <property type="match status" value="1"/>
</dbReference>
<evidence type="ECO:0000313" key="3">
    <source>
        <dbReference type="EMBL" id="KAL3267155.1"/>
    </source>
</evidence>
<protein>
    <recommendedName>
        <fullName evidence="2">PWWP domain-containing protein</fullName>
    </recommendedName>
</protein>
<name>A0ABD2MLE8_9CUCU</name>
<dbReference type="Proteomes" id="UP001516400">
    <property type="component" value="Unassembled WGS sequence"/>
</dbReference>
<reference evidence="3 4" key="1">
    <citation type="journal article" date="2021" name="BMC Biol.">
        <title>Horizontally acquired antibacterial genes associated with adaptive radiation of ladybird beetles.</title>
        <authorList>
            <person name="Li H.S."/>
            <person name="Tang X.F."/>
            <person name="Huang Y.H."/>
            <person name="Xu Z.Y."/>
            <person name="Chen M.L."/>
            <person name="Du X.Y."/>
            <person name="Qiu B.Y."/>
            <person name="Chen P.T."/>
            <person name="Zhang W."/>
            <person name="Slipinski A."/>
            <person name="Escalona H.E."/>
            <person name="Waterhouse R.M."/>
            <person name="Zwick A."/>
            <person name="Pang H."/>
        </authorList>
    </citation>
    <scope>NUCLEOTIDE SEQUENCE [LARGE SCALE GENOMIC DNA]</scope>
    <source>
        <strain evidence="3">SYSU2018</strain>
    </source>
</reference>
<dbReference type="InterPro" id="IPR035501">
    <property type="entry name" value="GLYR1_PWWP"/>
</dbReference>
<accession>A0ABD2MLE8</accession>
<dbReference type="Pfam" id="PF00855">
    <property type="entry name" value="PWWP"/>
    <property type="match status" value="1"/>
</dbReference>